<dbReference type="GO" id="GO:0051082">
    <property type="term" value="F:unfolded protein binding"/>
    <property type="evidence" value="ECO:0007669"/>
    <property type="project" value="InterPro"/>
</dbReference>
<feature type="chain" id="PRO_5019107973" evidence="4">
    <location>
        <begin position="21"/>
        <end position="171"/>
    </location>
</feature>
<keyword evidence="3" id="KW-0175">Coiled coil</keyword>
<dbReference type="InterPro" id="IPR024930">
    <property type="entry name" value="Skp_dom_sf"/>
</dbReference>
<keyword evidence="2 4" id="KW-0732">Signal</keyword>
<dbReference type="Pfam" id="PF03938">
    <property type="entry name" value="OmpH"/>
    <property type="match status" value="1"/>
</dbReference>
<dbReference type="GO" id="GO:0050821">
    <property type="term" value="P:protein stabilization"/>
    <property type="evidence" value="ECO:0007669"/>
    <property type="project" value="TreeGrafter"/>
</dbReference>
<protein>
    <submittedName>
        <fullName evidence="5">OmpH family outer membrane protein</fullName>
    </submittedName>
</protein>
<comment type="similarity">
    <text evidence="1">Belongs to the Skp family.</text>
</comment>
<evidence type="ECO:0000313" key="5">
    <source>
        <dbReference type="EMBL" id="AZQ62962.1"/>
    </source>
</evidence>
<dbReference type="SUPFAM" id="SSF111384">
    <property type="entry name" value="OmpH-like"/>
    <property type="match status" value="1"/>
</dbReference>
<dbReference type="PANTHER" id="PTHR35089">
    <property type="entry name" value="CHAPERONE PROTEIN SKP"/>
    <property type="match status" value="1"/>
</dbReference>
<dbReference type="SMART" id="SM00935">
    <property type="entry name" value="OmpH"/>
    <property type="match status" value="1"/>
</dbReference>
<dbReference type="GO" id="GO:0005829">
    <property type="term" value="C:cytosol"/>
    <property type="evidence" value="ECO:0007669"/>
    <property type="project" value="TreeGrafter"/>
</dbReference>
<evidence type="ECO:0000313" key="6">
    <source>
        <dbReference type="Proteomes" id="UP000267268"/>
    </source>
</evidence>
<keyword evidence="6" id="KW-1185">Reference proteome</keyword>
<evidence type="ECO:0000256" key="3">
    <source>
        <dbReference type="SAM" id="Coils"/>
    </source>
</evidence>
<organism evidence="5 6">
    <name type="scientific">Flammeovirga pectinis</name>
    <dbReference type="NCBI Taxonomy" id="2494373"/>
    <lineage>
        <taxon>Bacteria</taxon>
        <taxon>Pseudomonadati</taxon>
        <taxon>Bacteroidota</taxon>
        <taxon>Cytophagia</taxon>
        <taxon>Cytophagales</taxon>
        <taxon>Flammeovirgaceae</taxon>
        <taxon>Flammeovirga</taxon>
    </lineage>
</organism>
<dbReference type="OrthoDB" id="1524711at2"/>
<evidence type="ECO:0000256" key="1">
    <source>
        <dbReference type="ARBA" id="ARBA00009091"/>
    </source>
</evidence>
<name>A0A3S9P4F0_9BACT</name>
<accession>A0A3S9P4F0</accession>
<dbReference type="Gene3D" id="3.30.910.20">
    <property type="entry name" value="Skp domain"/>
    <property type="match status" value="1"/>
</dbReference>
<dbReference type="AlphaFoldDB" id="A0A3S9P4F0"/>
<dbReference type="PANTHER" id="PTHR35089:SF1">
    <property type="entry name" value="CHAPERONE PROTEIN SKP"/>
    <property type="match status" value="1"/>
</dbReference>
<dbReference type="InterPro" id="IPR005632">
    <property type="entry name" value="Chaperone_Skp"/>
</dbReference>
<reference evidence="5 6" key="1">
    <citation type="submission" date="2018-12" db="EMBL/GenBank/DDBJ databases">
        <title>Flammeovirga pectinis sp. nov., isolated from the gut of the Korean scallop, Patinopecten yessoensis.</title>
        <authorList>
            <person name="Bae J.-W."/>
            <person name="Jeong Y.-S."/>
            <person name="Kang W."/>
        </authorList>
    </citation>
    <scope>NUCLEOTIDE SEQUENCE [LARGE SCALE GENOMIC DNA]</scope>
    <source>
        <strain evidence="5 6">L12M1</strain>
    </source>
</reference>
<gene>
    <name evidence="5" type="ORF">EI427_12145</name>
</gene>
<dbReference type="KEGG" id="fll:EI427_12145"/>
<dbReference type="EMBL" id="CP034562">
    <property type="protein sequence ID" value="AZQ62962.1"/>
    <property type="molecule type" value="Genomic_DNA"/>
</dbReference>
<evidence type="ECO:0000256" key="2">
    <source>
        <dbReference type="ARBA" id="ARBA00022729"/>
    </source>
</evidence>
<proteinExistence type="inferred from homology"/>
<evidence type="ECO:0000256" key="4">
    <source>
        <dbReference type="SAM" id="SignalP"/>
    </source>
</evidence>
<feature type="coiled-coil region" evidence="3">
    <location>
        <begin position="76"/>
        <end position="110"/>
    </location>
</feature>
<feature type="signal peptide" evidence="4">
    <location>
        <begin position="1"/>
        <end position="20"/>
    </location>
</feature>
<dbReference type="Proteomes" id="UP000267268">
    <property type="component" value="Chromosome 1"/>
</dbReference>
<sequence length="171" mass="19233">MKKMLFALWSLMMLSSVAMAQQKVAYINEDSVITSMAEFKTQQKIIESYAKQFKTQIEMKQRTLQEKYQQLSQSQATLAPAEIQSKEQELQELQQEIQALQQRAQEGINKKQAEAMEPLMKKLEGQVAIVAKEGGYTIVIARGVMARIGAYLIDANGEDITGKVIAKMNGQ</sequence>